<feature type="non-terminal residue" evidence="1">
    <location>
        <position position="1"/>
    </location>
</feature>
<comment type="caution">
    <text evidence="1">The sequence shown here is derived from an EMBL/GenBank/DDBJ whole genome shotgun (WGS) entry which is preliminary data.</text>
</comment>
<dbReference type="Proteomes" id="UP000037035">
    <property type="component" value="Unassembled WGS sequence"/>
</dbReference>
<keyword evidence="2" id="KW-1185">Reference proteome</keyword>
<evidence type="ECO:0000313" key="1">
    <source>
        <dbReference type="EMBL" id="KNZ52854.1"/>
    </source>
</evidence>
<protein>
    <submittedName>
        <fullName evidence="1">Uncharacterized protein</fullName>
    </submittedName>
</protein>
<evidence type="ECO:0000313" key="2">
    <source>
        <dbReference type="Proteomes" id="UP000037035"/>
    </source>
</evidence>
<proteinExistence type="predicted"/>
<dbReference type="EMBL" id="LAVV01008421">
    <property type="protein sequence ID" value="KNZ52854.1"/>
    <property type="molecule type" value="Genomic_DNA"/>
</dbReference>
<name>A0A0L6UWJ1_9BASI</name>
<gene>
    <name evidence="1" type="ORF">VP01_3427g3</name>
</gene>
<dbReference type="VEuPathDB" id="FungiDB:VP01_3427g3"/>
<dbReference type="AlphaFoldDB" id="A0A0L6UWJ1"/>
<reference evidence="1 2" key="1">
    <citation type="submission" date="2015-08" db="EMBL/GenBank/DDBJ databases">
        <title>Next Generation Sequencing and Analysis of the Genome of Puccinia sorghi L Schw, the Causal Agent of Maize Common Rust.</title>
        <authorList>
            <person name="Rochi L."/>
            <person name="Burguener G."/>
            <person name="Darino M."/>
            <person name="Turjanski A."/>
            <person name="Kreff E."/>
            <person name="Dieguez M.J."/>
            <person name="Sacco F."/>
        </authorList>
    </citation>
    <scope>NUCLEOTIDE SEQUENCE [LARGE SCALE GENOMIC DNA]</scope>
    <source>
        <strain evidence="1 2">RO10H11247</strain>
    </source>
</reference>
<accession>A0A0L6UWJ1</accession>
<sequence length="42" mass="4641">NKISGKVESTGILALFCLNFPPTVRNKISHMCIFGITPRHAK</sequence>
<organism evidence="1 2">
    <name type="scientific">Puccinia sorghi</name>
    <dbReference type="NCBI Taxonomy" id="27349"/>
    <lineage>
        <taxon>Eukaryota</taxon>
        <taxon>Fungi</taxon>
        <taxon>Dikarya</taxon>
        <taxon>Basidiomycota</taxon>
        <taxon>Pucciniomycotina</taxon>
        <taxon>Pucciniomycetes</taxon>
        <taxon>Pucciniales</taxon>
        <taxon>Pucciniaceae</taxon>
        <taxon>Puccinia</taxon>
    </lineage>
</organism>